<accession>A0ABN2D8I5</accession>
<dbReference type="EMBL" id="BAAAPH010000009">
    <property type="protein sequence ID" value="GAA1572481.1"/>
    <property type="molecule type" value="Genomic_DNA"/>
</dbReference>
<gene>
    <name evidence="2" type="ORF">GCM10009804_31120</name>
</gene>
<evidence type="ECO:0000313" key="2">
    <source>
        <dbReference type="EMBL" id="GAA1572481.1"/>
    </source>
</evidence>
<comment type="caution">
    <text evidence="2">The sequence shown here is derived from an EMBL/GenBank/DDBJ whole genome shotgun (WGS) entry which is preliminary data.</text>
</comment>
<keyword evidence="3" id="KW-1185">Reference proteome</keyword>
<sequence length="296" mass="32588">MHNSDAPTYLSPADYAIQTRFSDPGVHAGLYDDLPAGVPGIAAVVRNLLIHYRGGGIEFTGERLAEIDHRWVSAMLGTDQKRNGRPLAEPREPFDRIVGCCRDYTLLFVSMLRHQGIPARSRIGFADYFTSGYNHDHVVAEYWNGDRWVMIDAELEPGDRPFDVQDMPAGPFPSAAEVWLGIRAGDLDPDLYGIGPGQPIGGGWFVRNYVHYELAHLNGDELLLWDNWGDMSDTLEGADLALTDEVARLLLASGNGDAAATKQVNNLYRTNPSLTFAGRSFITSPAGGPFRLIDLE</sequence>
<dbReference type="InterPro" id="IPR002931">
    <property type="entry name" value="Transglutaminase-like"/>
</dbReference>
<feature type="domain" description="Transglutaminase-like" evidence="1">
    <location>
        <begin position="93"/>
        <end position="155"/>
    </location>
</feature>
<organism evidence="2 3">
    <name type="scientific">Kribbella hippodromi</name>
    <dbReference type="NCBI Taxonomy" id="434347"/>
    <lineage>
        <taxon>Bacteria</taxon>
        <taxon>Bacillati</taxon>
        <taxon>Actinomycetota</taxon>
        <taxon>Actinomycetes</taxon>
        <taxon>Propionibacteriales</taxon>
        <taxon>Kribbellaceae</taxon>
        <taxon>Kribbella</taxon>
    </lineage>
</organism>
<reference evidence="2 3" key="1">
    <citation type="journal article" date="2019" name="Int. J. Syst. Evol. Microbiol.">
        <title>The Global Catalogue of Microorganisms (GCM) 10K type strain sequencing project: providing services to taxonomists for standard genome sequencing and annotation.</title>
        <authorList>
            <consortium name="The Broad Institute Genomics Platform"/>
            <consortium name="The Broad Institute Genome Sequencing Center for Infectious Disease"/>
            <person name="Wu L."/>
            <person name="Ma J."/>
        </authorList>
    </citation>
    <scope>NUCLEOTIDE SEQUENCE [LARGE SCALE GENOMIC DNA]</scope>
    <source>
        <strain evidence="2 3">JCM 15572</strain>
    </source>
</reference>
<dbReference type="Proteomes" id="UP001501705">
    <property type="component" value="Unassembled WGS sequence"/>
</dbReference>
<dbReference type="SUPFAM" id="SSF54001">
    <property type="entry name" value="Cysteine proteinases"/>
    <property type="match status" value="1"/>
</dbReference>
<dbReference type="RefSeq" id="WP_344234215.1">
    <property type="nucleotide sequence ID" value="NZ_BAAAPH010000009.1"/>
</dbReference>
<dbReference type="InterPro" id="IPR038765">
    <property type="entry name" value="Papain-like_cys_pep_sf"/>
</dbReference>
<dbReference type="Gene3D" id="3.10.620.30">
    <property type="match status" value="1"/>
</dbReference>
<evidence type="ECO:0000313" key="3">
    <source>
        <dbReference type="Proteomes" id="UP001501705"/>
    </source>
</evidence>
<name>A0ABN2D8I5_9ACTN</name>
<dbReference type="SMART" id="SM00460">
    <property type="entry name" value="TGc"/>
    <property type="match status" value="1"/>
</dbReference>
<evidence type="ECO:0000259" key="1">
    <source>
        <dbReference type="SMART" id="SM00460"/>
    </source>
</evidence>
<dbReference type="Pfam" id="PF01841">
    <property type="entry name" value="Transglut_core"/>
    <property type="match status" value="1"/>
</dbReference>
<protein>
    <submittedName>
        <fullName evidence="2">Transglutaminase-like domain-containing protein</fullName>
    </submittedName>
</protein>
<proteinExistence type="predicted"/>